<evidence type="ECO:0000313" key="2">
    <source>
        <dbReference type="Proteomes" id="UP000277580"/>
    </source>
</evidence>
<accession>A0A3N4KR36</accession>
<protein>
    <submittedName>
        <fullName evidence="1">Uncharacterized protein</fullName>
    </submittedName>
</protein>
<organism evidence="1 2">
    <name type="scientific">Morchella conica CCBAS932</name>
    <dbReference type="NCBI Taxonomy" id="1392247"/>
    <lineage>
        <taxon>Eukaryota</taxon>
        <taxon>Fungi</taxon>
        <taxon>Dikarya</taxon>
        <taxon>Ascomycota</taxon>
        <taxon>Pezizomycotina</taxon>
        <taxon>Pezizomycetes</taxon>
        <taxon>Pezizales</taxon>
        <taxon>Morchellaceae</taxon>
        <taxon>Morchella</taxon>
    </lineage>
</organism>
<proteinExistence type="predicted"/>
<dbReference type="AlphaFoldDB" id="A0A3N4KR36"/>
<dbReference type="Proteomes" id="UP000277580">
    <property type="component" value="Unassembled WGS sequence"/>
</dbReference>
<reference evidence="1 2" key="1">
    <citation type="journal article" date="2018" name="Nat. Ecol. Evol.">
        <title>Pezizomycetes genomes reveal the molecular basis of ectomycorrhizal truffle lifestyle.</title>
        <authorList>
            <person name="Murat C."/>
            <person name="Payen T."/>
            <person name="Noel B."/>
            <person name="Kuo A."/>
            <person name="Morin E."/>
            <person name="Chen J."/>
            <person name="Kohler A."/>
            <person name="Krizsan K."/>
            <person name="Balestrini R."/>
            <person name="Da Silva C."/>
            <person name="Montanini B."/>
            <person name="Hainaut M."/>
            <person name="Levati E."/>
            <person name="Barry K.W."/>
            <person name="Belfiori B."/>
            <person name="Cichocki N."/>
            <person name="Clum A."/>
            <person name="Dockter R.B."/>
            <person name="Fauchery L."/>
            <person name="Guy J."/>
            <person name="Iotti M."/>
            <person name="Le Tacon F."/>
            <person name="Lindquist E.A."/>
            <person name="Lipzen A."/>
            <person name="Malagnac F."/>
            <person name="Mello A."/>
            <person name="Molinier V."/>
            <person name="Miyauchi S."/>
            <person name="Poulain J."/>
            <person name="Riccioni C."/>
            <person name="Rubini A."/>
            <person name="Sitrit Y."/>
            <person name="Splivallo R."/>
            <person name="Traeger S."/>
            <person name="Wang M."/>
            <person name="Zifcakova L."/>
            <person name="Wipf D."/>
            <person name="Zambonelli A."/>
            <person name="Paolocci F."/>
            <person name="Nowrousian M."/>
            <person name="Ottonello S."/>
            <person name="Baldrian P."/>
            <person name="Spatafora J.W."/>
            <person name="Henrissat B."/>
            <person name="Nagy L.G."/>
            <person name="Aury J.M."/>
            <person name="Wincker P."/>
            <person name="Grigoriev I.V."/>
            <person name="Bonfante P."/>
            <person name="Martin F.M."/>
        </authorList>
    </citation>
    <scope>NUCLEOTIDE SEQUENCE [LARGE SCALE GENOMIC DNA]</scope>
    <source>
        <strain evidence="1 2">CCBAS932</strain>
    </source>
</reference>
<name>A0A3N4KR36_9PEZI</name>
<dbReference type="InParanoid" id="A0A3N4KR36"/>
<keyword evidence="2" id="KW-1185">Reference proteome</keyword>
<evidence type="ECO:0000313" key="1">
    <source>
        <dbReference type="EMBL" id="RPB11772.1"/>
    </source>
</evidence>
<dbReference type="EMBL" id="ML119133">
    <property type="protein sequence ID" value="RPB11772.1"/>
    <property type="molecule type" value="Genomic_DNA"/>
</dbReference>
<gene>
    <name evidence="1" type="ORF">P167DRAFT_187118</name>
</gene>
<sequence length="73" mass="8127">MSSGSSRTQICMSCHSLELANRYPSSCCLVIILLDLCCQTRGWPGTTVKSDFDDIHVDIRCMSLIRLPFDTGK</sequence>